<dbReference type="PANTHER" id="PTHR30561">
    <property type="entry name" value="SMR FAMILY PROTON-DEPENDENT DRUG EFFLUX TRANSPORTER SUGE"/>
    <property type="match status" value="1"/>
</dbReference>
<feature type="transmembrane region" description="Helical" evidence="6">
    <location>
        <begin position="33"/>
        <end position="56"/>
    </location>
</feature>
<organism evidence="7 8">
    <name type="scientific">Leucothrix arctica</name>
    <dbReference type="NCBI Taxonomy" id="1481894"/>
    <lineage>
        <taxon>Bacteria</taxon>
        <taxon>Pseudomonadati</taxon>
        <taxon>Pseudomonadota</taxon>
        <taxon>Gammaproteobacteria</taxon>
        <taxon>Thiotrichales</taxon>
        <taxon>Thiotrichaceae</taxon>
        <taxon>Leucothrix</taxon>
    </lineage>
</organism>
<dbReference type="Proteomes" id="UP000245506">
    <property type="component" value="Unassembled WGS sequence"/>
</dbReference>
<name>A0A317CKW8_9GAMM</name>
<dbReference type="EMBL" id="QGKL01000024">
    <property type="protein sequence ID" value="PWQ96992.1"/>
    <property type="molecule type" value="Genomic_DNA"/>
</dbReference>
<dbReference type="RefSeq" id="WP_109822921.1">
    <property type="nucleotide sequence ID" value="NZ_QGKL01000024.1"/>
</dbReference>
<feature type="transmembrane region" description="Helical" evidence="6">
    <location>
        <begin position="76"/>
        <end position="99"/>
    </location>
</feature>
<evidence type="ECO:0000256" key="6">
    <source>
        <dbReference type="SAM" id="Phobius"/>
    </source>
</evidence>
<accession>A0A317CKW8</accession>
<evidence type="ECO:0000256" key="4">
    <source>
        <dbReference type="ARBA" id="ARBA00022989"/>
    </source>
</evidence>
<evidence type="ECO:0000256" key="2">
    <source>
        <dbReference type="ARBA" id="ARBA00022475"/>
    </source>
</evidence>
<dbReference type="PANTHER" id="PTHR30561:SF9">
    <property type="entry name" value="4-AMINO-4-DEOXY-L-ARABINOSE-PHOSPHOUNDECAPRENOL FLIPPASE SUBUNIT ARNF-RELATED"/>
    <property type="match status" value="1"/>
</dbReference>
<feature type="transmembrane region" description="Helical" evidence="6">
    <location>
        <begin position="132"/>
        <end position="149"/>
    </location>
</feature>
<dbReference type="GO" id="GO:0022857">
    <property type="term" value="F:transmembrane transporter activity"/>
    <property type="evidence" value="ECO:0007669"/>
    <property type="project" value="InterPro"/>
</dbReference>
<dbReference type="Gene3D" id="1.10.3730.20">
    <property type="match status" value="1"/>
</dbReference>
<evidence type="ECO:0000256" key="1">
    <source>
        <dbReference type="ARBA" id="ARBA00004651"/>
    </source>
</evidence>
<gene>
    <name evidence="7" type="ORF">DKT75_08120</name>
</gene>
<comment type="subcellular location">
    <subcellularLocation>
        <location evidence="1">Cell membrane</location>
        <topology evidence="1">Multi-pass membrane protein</topology>
    </subcellularLocation>
</comment>
<evidence type="ECO:0000256" key="3">
    <source>
        <dbReference type="ARBA" id="ARBA00022692"/>
    </source>
</evidence>
<dbReference type="AlphaFoldDB" id="A0A317CKW8"/>
<evidence type="ECO:0000313" key="7">
    <source>
        <dbReference type="EMBL" id="PWQ96992.1"/>
    </source>
</evidence>
<evidence type="ECO:0000313" key="8">
    <source>
        <dbReference type="Proteomes" id="UP000245506"/>
    </source>
</evidence>
<keyword evidence="3 6" id="KW-0812">Transmembrane</keyword>
<sequence length="151" mass="16540">MISIKNTENTICIGCVNVLKGVNQKSKWGKQGVLFSGDVLIVFILSILFTTSGQLLQKRASIKYSQNNGDGVLNNMLNADVVLSIIFLGLGLMFWLMVLTKIDLSLAYPLLSLNYIFILLGAKFLFKEAIPIHRWVGVGVILLGIKVLVGA</sequence>
<dbReference type="GO" id="GO:0005886">
    <property type="term" value="C:plasma membrane"/>
    <property type="evidence" value="ECO:0007669"/>
    <property type="project" value="UniProtKB-SubCell"/>
</dbReference>
<comment type="caution">
    <text evidence="7">The sequence shown here is derived from an EMBL/GenBank/DDBJ whole genome shotgun (WGS) entry which is preliminary data.</text>
</comment>
<dbReference type="InterPro" id="IPR037185">
    <property type="entry name" value="EmrE-like"/>
</dbReference>
<evidence type="ECO:0000256" key="5">
    <source>
        <dbReference type="ARBA" id="ARBA00023136"/>
    </source>
</evidence>
<protein>
    <submittedName>
        <fullName evidence="7">4-amino-4-deoxy-L-arabinose-phospho-UDP flippase</fullName>
    </submittedName>
</protein>
<dbReference type="OrthoDB" id="6058674at2"/>
<keyword evidence="8" id="KW-1185">Reference proteome</keyword>
<keyword evidence="4 6" id="KW-1133">Transmembrane helix</keyword>
<keyword evidence="2" id="KW-1003">Cell membrane</keyword>
<feature type="transmembrane region" description="Helical" evidence="6">
    <location>
        <begin position="106"/>
        <end position="126"/>
    </location>
</feature>
<dbReference type="SUPFAM" id="SSF103481">
    <property type="entry name" value="Multidrug resistance efflux transporter EmrE"/>
    <property type="match status" value="1"/>
</dbReference>
<dbReference type="InterPro" id="IPR000390">
    <property type="entry name" value="Small_drug/metabolite_transptr"/>
</dbReference>
<keyword evidence="5 6" id="KW-0472">Membrane</keyword>
<proteinExistence type="predicted"/>
<reference evidence="7 8" key="1">
    <citation type="submission" date="2018-05" db="EMBL/GenBank/DDBJ databases">
        <title>Leucothrix arctica sp. nov., isolated from Arctic seawater.</title>
        <authorList>
            <person name="Choi A."/>
            <person name="Baek K."/>
        </authorList>
    </citation>
    <scope>NUCLEOTIDE SEQUENCE [LARGE SCALE GENOMIC DNA]</scope>
    <source>
        <strain evidence="7 8">IMCC9719</strain>
    </source>
</reference>